<dbReference type="InterPro" id="IPR034197">
    <property type="entry name" value="Peptidases_S8_3"/>
</dbReference>
<evidence type="ECO:0000256" key="7">
    <source>
        <dbReference type="ARBA" id="ARBA00022825"/>
    </source>
</evidence>
<protein>
    <recommendedName>
        <fullName evidence="16">Subtilisin-like protease</fullName>
    </recommendedName>
</protein>
<feature type="active site" description="Charge relay system" evidence="9 10">
    <location>
        <position position="553"/>
    </location>
</feature>
<dbReference type="PROSITE" id="PS51892">
    <property type="entry name" value="SUBTILASE"/>
    <property type="match status" value="1"/>
</dbReference>
<dbReference type="CDD" id="cd04852">
    <property type="entry name" value="Peptidases_S8_3"/>
    <property type="match status" value="1"/>
</dbReference>
<dbReference type="Proteomes" id="UP000006882">
    <property type="component" value="Chromosome G7"/>
</dbReference>
<dbReference type="Gene3D" id="3.50.30.30">
    <property type="match status" value="1"/>
</dbReference>
<keyword evidence="5" id="KW-0732">Signal</keyword>
<dbReference type="Gramene" id="ONH96485">
    <property type="protein sequence ID" value="ONH96485"/>
    <property type="gene ID" value="PRUPE_7G131900"/>
</dbReference>
<feature type="active site" description="Charge relay system" evidence="9 10">
    <location>
        <position position="235"/>
    </location>
</feature>
<evidence type="ECO:0000256" key="2">
    <source>
        <dbReference type="ARBA" id="ARBA00011073"/>
    </source>
</evidence>
<dbReference type="CDD" id="cd02120">
    <property type="entry name" value="PA_subtilisin_like"/>
    <property type="match status" value="1"/>
</dbReference>
<comment type="similarity">
    <text evidence="2 10">Belongs to the peptidase S8 family.</text>
</comment>
<feature type="domain" description="Inhibitor I9" evidence="12">
    <location>
        <begin position="49"/>
        <end position="131"/>
    </location>
</feature>
<dbReference type="AlphaFoldDB" id="A0A251NAY5"/>
<evidence type="ECO:0000256" key="1">
    <source>
        <dbReference type="ARBA" id="ARBA00004613"/>
    </source>
</evidence>
<dbReference type="PANTHER" id="PTHR10795">
    <property type="entry name" value="PROPROTEIN CONVERTASE SUBTILISIN/KEXIN"/>
    <property type="match status" value="1"/>
</dbReference>
<dbReference type="SUPFAM" id="SSF54897">
    <property type="entry name" value="Protease propeptides/inhibitors"/>
    <property type="match status" value="1"/>
</dbReference>
<dbReference type="EMBL" id="CM007657">
    <property type="protein sequence ID" value="ONH96485.1"/>
    <property type="molecule type" value="Genomic_DNA"/>
</dbReference>
<keyword evidence="4 10" id="KW-0645">Protease</keyword>
<keyword evidence="3" id="KW-0964">Secreted</keyword>
<dbReference type="STRING" id="3760.A0A251NAY5"/>
<dbReference type="PROSITE" id="PS00138">
    <property type="entry name" value="SUBTILASE_SER"/>
    <property type="match status" value="1"/>
</dbReference>
<evidence type="ECO:0000256" key="5">
    <source>
        <dbReference type="ARBA" id="ARBA00022729"/>
    </source>
</evidence>
<evidence type="ECO:0000259" key="12">
    <source>
        <dbReference type="Pfam" id="PF05922"/>
    </source>
</evidence>
<evidence type="ECO:0000256" key="9">
    <source>
        <dbReference type="PIRSR" id="PIRSR615500-1"/>
    </source>
</evidence>
<keyword evidence="15" id="KW-1185">Reference proteome</keyword>
<dbReference type="SUPFAM" id="SSF52743">
    <property type="entry name" value="Subtilisin-like"/>
    <property type="match status" value="1"/>
</dbReference>
<dbReference type="FunFam" id="3.30.70.80:FF:000003">
    <property type="entry name" value="Subtilisin-like protease SBT1.9"/>
    <property type="match status" value="1"/>
</dbReference>
<evidence type="ECO:0000259" key="11">
    <source>
        <dbReference type="Pfam" id="PF00082"/>
    </source>
</evidence>
<dbReference type="InterPro" id="IPR041469">
    <property type="entry name" value="Subtilisin-like_FN3"/>
</dbReference>
<dbReference type="InterPro" id="IPR010259">
    <property type="entry name" value="S8pro/Inhibitor_I9"/>
</dbReference>
<evidence type="ECO:0000256" key="8">
    <source>
        <dbReference type="ARBA" id="ARBA00023180"/>
    </source>
</evidence>
<dbReference type="Pfam" id="PF05922">
    <property type="entry name" value="Inhibitor_I9"/>
    <property type="match status" value="1"/>
</dbReference>
<accession>A0A251NAY5</accession>
<dbReference type="GO" id="GO:0009609">
    <property type="term" value="P:response to symbiotic bacterium"/>
    <property type="evidence" value="ECO:0007669"/>
    <property type="project" value="UniProtKB-ARBA"/>
</dbReference>
<proteinExistence type="inferred from homology"/>
<evidence type="ECO:0000259" key="13">
    <source>
        <dbReference type="Pfam" id="PF17766"/>
    </source>
</evidence>
<evidence type="ECO:0008006" key="16">
    <source>
        <dbReference type="Google" id="ProtNLM"/>
    </source>
</evidence>
<evidence type="ECO:0000256" key="10">
    <source>
        <dbReference type="PROSITE-ProRule" id="PRU01240"/>
    </source>
</evidence>
<dbReference type="Gene3D" id="2.60.40.2310">
    <property type="match status" value="1"/>
</dbReference>
<dbReference type="PRINTS" id="PR00723">
    <property type="entry name" value="SUBTILISIN"/>
</dbReference>
<dbReference type="InterPro" id="IPR023828">
    <property type="entry name" value="Peptidase_S8_Ser-AS"/>
</dbReference>
<dbReference type="InterPro" id="IPR036852">
    <property type="entry name" value="Peptidase_S8/S53_dom_sf"/>
</dbReference>
<dbReference type="InterPro" id="IPR045051">
    <property type="entry name" value="SBT"/>
</dbReference>
<dbReference type="Gene3D" id="3.40.50.200">
    <property type="entry name" value="Peptidase S8/S53 domain"/>
    <property type="match status" value="1"/>
</dbReference>
<sequence length="778" mass="83604">MDIYSQEYCITQMPLHCSPMAALALQILCTVLSAITHFISSVSAQSNAYIIHMDSKAMPKAFSGHQSWYLATLLSISDSPKAYTFSTTKLIHTYTNSIQGFSAILTLSELESLKNSPGFISVTPDGPLKLHTTHTSQFLGLTSSSGAWPASSYGEDVIIGVLDSGVWPESESFKEYEGITDVPSRWKGKCVSGTQFNSSLCNKKLIGAQFFNKGFIANNPDLKIRMNSPRDTEGHGTHTSSTAAGLDVNGASYFGYATGTARGAAPRARIAIYKVVWFSGAYKSDIFAAVDQAIQDGVDILSISLGSTLNDHFLDDDPVAISTFAAMKKGIFVAASAGNDGSGWGTLLNGAPWAVIVGAGTIDREFRGILTLGNGMQITFTTMYPGNSSRSQLPLVFMDGCRSVKELKKLKNKIVVCKDNLSISDQVENAESATVSGAVFIANISLSDFYIKTSFPAAVIGLQDGQNVIKYIKKSSKPTANLEFKKTVLGTKPAPKVDDYSSRGPSKSCPRVLKPDILAPGSFVLASWSPNSSVFEVQSGSLFSNFNIDSGTSMAAPHVAGVAALIKEVHRDWSPAAIRSALMTTANPLDNTQKPIIDVSTNLPATPLDIGAGHINPNKALEPGLVYDTTAEDYIKLLCAMNYTAKQIQVITGSTHSCVNRSIDLNYPSFIAYFNSKGSKSSAKVVQEFNRTVTNVGEQRSGYTAKLTAMAGLKVKVEPERLVFKNKYEKLSYKLTLEGPKLLKKVVVQGSLSWVDDGGKYVVRSPIVATNLVPNSLL</sequence>
<dbReference type="GO" id="GO:0005576">
    <property type="term" value="C:extracellular region"/>
    <property type="evidence" value="ECO:0000318"/>
    <property type="project" value="GO_Central"/>
</dbReference>
<dbReference type="GO" id="GO:0006508">
    <property type="term" value="P:proteolysis"/>
    <property type="evidence" value="ECO:0007669"/>
    <property type="project" value="UniProtKB-KW"/>
</dbReference>
<comment type="subcellular location">
    <subcellularLocation>
        <location evidence="1">Secreted</location>
    </subcellularLocation>
</comment>
<keyword evidence="8" id="KW-0325">Glycoprotein</keyword>
<dbReference type="Gene3D" id="3.30.70.80">
    <property type="entry name" value="Peptidase S8 propeptide/proteinase inhibitor I9"/>
    <property type="match status" value="1"/>
</dbReference>
<dbReference type="Pfam" id="PF00082">
    <property type="entry name" value="Peptidase_S8"/>
    <property type="match status" value="1"/>
</dbReference>
<name>A0A251NAY5_PRUPE</name>
<evidence type="ECO:0000256" key="4">
    <source>
        <dbReference type="ARBA" id="ARBA00022670"/>
    </source>
</evidence>
<dbReference type="SMR" id="A0A251NAY5"/>
<reference evidence="14 15" key="1">
    <citation type="journal article" date="2013" name="Nat. Genet.">
        <title>The high-quality draft genome of peach (Prunus persica) identifies unique patterns of genetic diversity, domestication and genome evolution.</title>
        <authorList>
            <consortium name="International Peach Genome Initiative"/>
            <person name="Verde I."/>
            <person name="Abbott A.G."/>
            <person name="Scalabrin S."/>
            <person name="Jung S."/>
            <person name="Shu S."/>
            <person name="Marroni F."/>
            <person name="Zhebentyayeva T."/>
            <person name="Dettori M.T."/>
            <person name="Grimwood J."/>
            <person name="Cattonaro F."/>
            <person name="Zuccolo A."/>
            <person name="Rossini L."/>
            <person name="Jenkins J."/>
            <person name="Vendramin E."/>
            <person name="Meisel L.A."/>
            <person name="Decroocq V."/>
            <person name="Sosinski B."/>
            <person name="Prochnik S."/>
            <person name="Mitros T."/>
            <person name="Policriti A."/>
            <person name="Cipriani G."/>
            <person name="Dondini L."/>
            <person name="Ficklin S."/>
            <person name="Goodstein D.M."/>
            <person name="Xuan P."/>
            <person name="Del Fabbro C."/>
            <person name="Aramini V."/>
            <person name="Copetti D."/>
            <person name="Gonzalez S."/>
            <person name="Horner D.S."/>
            <person name="Falchi R."/>
            <person name="Lucas S."/>
            <person name="Mica E."/>
            <person name="Maldonado J."/>
            <person name="Lazzari B."/>
            <person name="Bielenberg D."/>
            <person name="Pirona R."/>
            <person name="Miculan M."/>
            <person name="Barakat A."/>
            <person name="Testolin R."/>
            <person name="Stella A."/>
            <person name="Tartarini S."/>
            <person name="Tonutti P."/>
            <person name="Arus P."/>
            <person name="Orellana A."/>
            <person name="Wells C."/>
            <person name="Main D."/>
            <person name="Vizzotto G."/>
            <person name="Silva H."/>
            <person name="Salamini F."/>
            <person name="Schmutz J."/>
            <person name="Morgante M."/>
            <person name="Rokhsar D.S."/>
        </authorList>
    </citation>
    <scope>NUCLEOTIDE SEQUENCE [LARGE SCALE GENOMIC DNA]</scope>
    <source>
        <strain evidence="15">cv. Nemared</strain>
    </source>
</reference>
<dbReference type="InterPro" id="IPR000209">
    <property type="entry name" value="Peptidase_S8/S53_dom"/>
</dbReference>
<dbReference type="InterPro" id="IPR037045">
    <property type="entry name" value="S8pro/Inhibitor_I9_sf"/>
</dbReference>
<feature type="domain" description="Peptidase S8/S53" evidence="11">
    <location>
        <begin position="154"/>
        <end position="589"/>
    </location>
</feature>
<gene>
    <name evidence="14" type="ORF">PRUPE_7G131900</name>
</gene>
<keyword evidence="6 10" id="KW-0378">Hydrolase</keyword>
<evidence type="ECO:0000256" key="6">
    <source>
        <dbReference type="ARBA" id="ARBA00022801"/>
    </source>
</evidence>
<dbReference type="FunFam" id="3.40.50.200:FF:000006">
    <property type="entry name" value="Subtilisin-like protease SBT1.5"/>
    <property type="match status" value="1"/>
</dbReference>
<dbReference type="OrthoDB" id="206201at2759"/>
<dbReference type="eggNOG" id="ENOG502QT5U">
    <property type="taxonomic scope" value="Eukaryota"/>
</dbReference>
<feature type="domain" description="Subtilisin-like protease fibronectin type-III" evidence="13">
    <location>
        <begin position="664"/>
        <end position="768"/>
    </location>
</feature>
<dbReference type="Pfam" id="PF17766">
    <property type="entry name" value="fn3_6"/>
    <property type="match status" value="1"/>
</dbReference>
<keyword evidence="7 10" id="KW-0720">Serine protease</keyword>
<evidence type="ECO:0000256" key="3">
    <source>
        <dbReference type="ARBA" id="ARBA00022525"/>
    </source>
</evidence>
<feature type="active site" description="Charge relay system" evidence="9 10">
    <location>
        <position position="163"/>
    </location>
</feature>
<organism evidence="14 15">
    <name type="scientific">Prunus persica</name>
    <name type="common">Peach</name>
    <name type="synonym">Amygdalus persica</name>
    <dbReference type="NCBI Taxonomy" id="3760"/>
    <lineage>
        <taxon>Eukaryota</taxon>
        <taxon>Viridiplantae</taxon>
        <taxon>Streptophyta</taxon>
        <taxon>Embryophyta</taxon>
        <taxon>Tracheophyta</taxon>
        <taxon>Spermatophyta</taxon>
        <taxon>Magnoliopsida</taxon>
        <taxon>eudicotyledons</taxon>
        <taxon>Gunneridae</taxon>
        <taxon>Pentapetalae</taxon>
        <taxon>rosids</taxon>
        <taxon>fabids</taxon>
        <taxon>Rosales</taxon>
        <taxon>Rosaceae</taxon>
        <taxon>Amygdaloideae</taxon>
        <taxon>Amygdaleae</taxon>
        <taxon>Prunus</taxon>
    </lineage>
</organism>
<dbReference type="InterPro" id="IPR015500">
    <property type="entry name" value="Peptidase_S8_subtilisin-rel"/>
</dbReference>
<dbReference type="GO" id="GO:0004252">
    <property type="term" value="F:serine-type endopeptidase activity"/>
    <property type="evidence" value="ECO:0000318"/>
    <property type="project" value="GO_Central"/>
</dbReference>
<evidence type="ECO:0000313" key="14">
    <source>
        <dbReference type="EMBL" id="ONH96485.1"/>
    </source>
</evidence>
<evidence type="ECO:0000313" key="15">
    <source>
        <dbReference type="Proteomes" id="UP000006882"/>
    </source>
</evidence>